<evidence type="ECO:0000259" key="2">
    <source>
        <dbReference type="Pfam" id="PF06439"/>
    </source>
</evidence>
<accession>A0ABM9AS64</accession>
<keyword evidence="4" id="KW-1185">Reference proteome</keyword>
<organism evidence="3 4">
    <name type="scientific">Emticicia aquatica</name>
    <dbReference type="NCBI Taxonomy" id="1681835"/>
    <lineage>
        <taxon>Bacteria</taxon>
        <taxon>Pseudomonadati</taxon>
        <taxon>Bacteroidota</taxon>
        <taxon>Cytophagia</taxon>
        <taxon>Cytophagales</taxon>
        <taxon>Leadbetterellaceae</taxon>
        <taxon>Emticicia</taxon>
    </lineage>
</organism>
<dbReference type="RefSeq" id="WP_238807051.1">
    <property type="nucleotide sequence ID" value="NZ_CAKLPY010000002.1"/>
</dbReference>
<keyword evidence="1" id="KW-0732">Signal</keyword>
<protein>
    <recommendedName>
        <fullName evidence="2">3-keto-alpha-glucoside-1,2-lyase/3-keto-2-hydroxy-glucal hydratase domain-containing protein</fullName>
    </recommendedName>
</protein>
<feature type="domain" description="3-keto-alpha-glucoside-1,2-lyase/3-keto-2-hydroxy-glucal hydratase" evidence="2">
    <location>
        <begin position="34"/>
        <end position="220"/>
    </location>
</feature>
<evidence type="ECO:0000313" key="3">
    <source>
        <dbReference type="EMBL" id="CAH0996492.1"/>
    </source>
</evidence>
<feature type="chain" id="PRO_5045822196" description="3-keto-alpha-glucoside-1,2-lyase/3-keto-2-hydroxy-glucal hydratase domain-containing protein" evidence="1">
    <location>
        <begin position="27"/>
        <end position="467"/>
    </location>
</feature>
<evidence type="ECO:0000313" key="4">
    <source>
        <dbReference type="Proteomes" id="UP000837932"/>
    </source>
</evidence>
<feature type="signal peptide" evidence="1">
    <location>
        <begin position="1"/>
        <end position="26"/>
    </location>
</feature>
<proteinExistence type="predicted"/>
<reference evidence="3" key="1">
    <citation type="submission" date="2021-12" db="EMBL/GenBank/DDBJ databases">
        <authorList>
            <person name="Rodrigo-Torres L."/>
            <person name="Arahal R. D."/>
            <person name="Lucena T."/>
        </authorList>
    </citation>
    <scope>NUCLEOTIDE SEQUENCE</scope>
    <source>
        <strain evidence="3">CECT 8858</strain>
    </source>
</reference>
<dbReference type="EMBL" id="CAKLPY010000002">
    <property type="protein sequence ID" value="CAH0996492.1"/>
    <property type="molecule type" value="Genomic_DNA"/>
</dbReference>
<dbReference type="Proteomes" id="UP000837932">
    <property type="component" value="Unassembled WGS sequence"/>
</dbReference>
<comment type="caution">
    <text evidence="3">The sequence shown here is derived from an EMBL/GenBank/DDBJ whole genome shotgun (WGS) entry which is preliminary data.</text>
</comment>
<dbReference type="Gene3D" id="2.60.120.560">
    <property type="entry name" value="Exo-inulinase, domain 1"/>
    <property type="match status" value="2"/>
</dbReference>
<dbReference type="Pfam" id="PF06439">
    <property type="entry name" value="3keto-disac_hyd"/>
    <property type="match status" value="2"/>
</dbReference>
<sequence>MKKTLIIVYSISIAALILSFSQLSSAQNRTEARWTNLFNGKDLKGWTQRGGNATYIVENGEIVGTTVKDTPNSFLCTEKDYGDFILELDLKLDNEMNGGVQFRSLSKPDYQNGRVHGYQMEVDPSARAWSGAIYDEGRRDWLYIPNINPEGKKAFKPVGQWNKYRIEAIGNTLRTFINGVPTAHLIDDMTAKGFIALQVHSIYGPMKEGMKIRWKNIKIQTENLKPSPTDNCPVVNLMLNNLSEQEEAQGFKMLFNGKDFTGWRAVHGTEMPQKHWSVIDGTINVSPSDGSETGNDIVTNEQYGAFELVFEFKLTEGANSGVKYFVNEAFDSGGKSGVGLEFQVLDDVKHPDAKMGVVGNRTLASLYDLIPSYKIDKDLKMDGRFIKKIGDWNQGRVIVYPNNIVQHWLNGFKVLEYERKSNIFNALVARSKYKDYNGFGAGDKGNILLQDHGNNVSFKNIKIRELK</sequence>
<feature type="domain" description="3-keto-alpha-glucoside-1,2-lyase/3-keto-2-hydroxy-glucal hydratase" evidence="2">
    <location>
        <begin position="250"/>
        <end position="464"/>
    </location>
</feature>
<name>A0ABM9AS64_9BACT</name>
<dbReference type="InterPro" id="IPR010496">
    <property type="entry name" value="AL/BT2_dom"/>
</dbReference>
<gene>
    <name evidence="3" type="ORF">EMA8858_02624</name>
</gene>
<evidence type="ECO:0000256" key="1">
    <source>
        <dbReference type="SAM" id="SignalP"/>
    </source>
</evidence>